<keyword evidence="2" id="KW-1185">Reference proteome</keyword>
<reference evidence="1 2" key="1">
    <citation type="submission" date="2018-01" db="EMBL/GenBank/DDBJ databases">
        <title>Draft genome sequence of Salinispora sp. 13K206.</title>
        <authorList>
            <person name="Sahin N."/>
            <person name="Saygin H."/>
            <person name="Ay H."/>
        </authorList>
    </citation>
    <scope>NUCLEOTIDE SEQUENCE [LARGE SCALE GENOMIC DNA]</scope>
    <source>
        <strain evidence="1 2">13K206</strain>
    </source>
</reference>
<proteinExistence type="predicted"/>
<sequence>MLVERHVGTADPADVWLAREVRWHVVAEAVDSETGKVLQWEFDTEGEARQTVRRLVQADGGQWRERTGDRGDAPVELRRASRAAGGRAWRRYWHLHYRPSGL</sequence>
<accession>A0A2W2DJI1</accession>
<evidence type="ECO:0000313" key="1">
    <source>
        <dbReference type="EMBL" id="PZF99887.1"/>
    </source>
</evidence>
<dbReference type="EMBL" id="POUB01000052">
    <property type="protein sequence ID" value="PZF99887.1"/>
    <property type="molecule type" value="Genomic_DNA"/>
</dbReference>
<protein>
    <submittedName>
        <fullName evidence="1">Uncharacterized protein</fullName>
    </submittedName>
</protein>
<comment type="caution">
    <text evidence="1">The sequence shown here is derived from an EMBL/GenBank/DDBJ whole genome shotgun (WGS) entry which is preliminary data.</text>
</comment>
<name>A0A2W2DJI1_9ACTN</name>
<dbReference type="Proteomes" id="UP000248749">
    <property type="component" value="Unassembled WGS sequence"/>
</dbReference>
<dbReference type="AlphaFoldDB" id="A0A2W2DJI1"/>
<organism evidence="1 2">
    <name type="scientific">Micromonospora deserti</name>
    <dbReference type="NCBI Taxonomy" id="2070366"/>
    <lineage>
        <taxon>Bacteria</taxon>
        <taxon>Bacillati</taxon>
        <taxon>Actinomycetota</taxon>
        <taxon>Actinomycetes</taxon>
        <taxon>Micromonosporales</taxon>
        <taxon>Micromonosporaceae</taxon>
        <taxon>Micromonospora</taxon>
    </lineage>
</organism>
<gene>
    <name evidence="1" type="ORF">C1I99_10570</name>
</gene>
<evidence type="ECO:0000313" key="2">
    <source>
        <dbReference type="Proteomes" id="UP000248749"/>
    </source>
</evidence>